<sequence>MAPAPAPSRLKPVPLSAPGIPCRTGFSREAFALLLLCFCSSNTKSSDTANRDLGAGRTQTTRSGPSRMDAARAPLGHGCPFGAGPRSVVGVREPDEVGPNQEQAPLVTWGAFPSNSPKAKQSAPRQTLVILRILILILKTNPPYRFTFLATTGNGANNAAISSSCNFQSPALRPSSTPAASAAFSCCKC</sequence>
<proteinExistence type="predicted"/>
<accession>A0A1I0AA70</accession>
<feature type="region of interest" description="Disordered" evidence="1">
    <location>
        <begin position="45"/>
        <end position="67"/>
    </location>
</feature>
<dbReference type="EMBL" id="FOHW01000003">
    <property type="protein sequence ID" value="SES90587.1"/>
    <property type="molecule type" value="Genomic_DNA"/>
</dbReference>
<dbReference type="AlphaFoldDB" id="A0A1I0AA70"/>
<name>A0A1I0AA70_9PSED</name>
<evidence type="ECO:0000313" key="2">
    <source>
        <dbReference type="EMBL" id="SES90587.1"/>
    </source>
</evidence>
<dbReference type="Proteomes" id="UP000182332">
    <property type="component" value="Unassembled WGS sequence"/>
</dbReference>
<protein>
    <submittedName>
        <fullName evidence="2">Uncharacterized protein</fullName>
    </submittedName>
</protein>
<reference evidence="2 3" key="1">
    <citation type="submission" date="2016-10" db="EMBL/GenBank/DDBJ databases">
        <authorList>
            <person name="de Groot N.N."/>
        </authorList>
    </citation>
    <scope>NUCLEOTIDE SEQUENCE [LARGE SCALE GENOMIC DNA]</scope>
    <source>
        <strain evidence="2 3">DSM 11363</strain>
    </source>
</reference>
<evidence type="ECO:0000256" key="1">
    <source>
        <dbReference type="SAM" id="MobiDB-lite"/>
    </source>
</evidence>
<gene>
    <name evidence="2" type="ORF">SAMN05216197_103180</name>
</gene>
<evidence type="ECO:0000313" key="3">
    <source>
        <dbReference type="Proteomes" id="UP000182332"/>
    </source>
</evidence>
<organism evidence="2 3">
    <name type="scientific">Pseudomonas graminis</name>
    <dbReference type="NCBI Taxonomy" id="158627"/>
    <lineage>
        <taxon>Bacteria</taxon>
        <taxon>Pseudomonadati</taxon>
        <taxon>Pseudomonadota</taxon>
        <taxon>Gammaproteobacteria</taxon>
        <taxon>Pseudomonadales</taxon>
        <taxon>Pseudomonadaceae</taxon>
        <taxon>Pseudomonas</taxon>
    </lineage>
</organism>